<feature type="active site" description="Proton acceptor" evidence="7">
    <location>
        <position position="214"/>
    </location>
</feature>
<keyword evidence="5" id="KW-0378">Hydrolase</keyword>
<proteinExistence type="inferred from homology"/>
<keyword evidence="2" id="KW-0031">Aminopeptidase</keyword>
<dbReference type="Pfam" id="PF05343">
    <property type="entry name" value="Peptidase_M42"/>
    <property type="match status" value="1"/>
</dbReference>
<evidence type="ECO:0008006" key="11">
    <source>
        <dbReference type="Google" id="ProtNLM"/>
    </source>
</evidence>
<feature type="binding site" evidence="8">
    <location>
        <position position="182"/>
    </location>
    <ligand>
        <name>Zn(2+)</name>
        <dbReference type="ChEBI" id="CHEBI:29105"/>
        <label>1</label>
    </ligand>
</feature>
<evidence type="ECO:0000256" key="3">
    <source>
        <dbReference type="ARBA" id="ARBA00022670"/>
    </source>
</evidence>
<evidence type="ECO:0000313" key="9">
    <source>
        <dbReference type="EMBL" id="MBO8427749.1"/>
    </source>
</evidence>
<dbReference type="InterPro" id="IPR051464">
    <property type="entry name" value="Peptidase_M42_aminopept"/>
</dbReference>
<reference evidence="9" key="2">
    <citation type="journal article" date="2021" name="PeerJ">
        <title>Extensive microbial diversity within the chicken gut microbiome revealed by metagenomics and culture.</title>
        <authorList>
            <person name="Gilroy R."/>
            <person name="Ravi A."/>
            <person name="Getino M."/>
            <person name="Pursley I."/>
            <person name="Horton D.L."/>
            <person name="Alikhan N.F."/>
            <person name="Baker D."/>
            <person name="Gharbi K."/>
            <person name="Hall N."/>
            <person name="Watson M."/>
            <person name="Adriaenssens E.M."/>
            <person name="Foster-Nyarko E."/>
            <person name="Jarju S."/>
            <person name="Secka A."/>
            <person name="Antonio M."/>
            <person name="Oren A."/>
            <person name="Chaudhuri R.R."/>
            <person name="La Ragione R."/>
            <person name="Hildebrand F."/>
            <person name="Pallen M.J."/>
        </authorList>
    </citation>
    <scope>NUCLEOTIDE SEQUENCE</scope>
    <source>
        <strain evidence="9">11159</strain>
    </source>
</reference>
<feature type="binding site" evidence="8">
    <location>
        <position position="182"/>
    </location>
    <ligand>
        <name>Zn(2+)</name>
        <dbReference type="ChEBI" id="CHEBI:29105"/>
        <label>2</label>
    </ligand>
</feature>
<dbReference type="GO" id="GO:0004177">
    <property type="term" value="F:aminopeptidase activity"/>
    <property type="evidence" value="ECO:0007669"/>
    <property type="project" value="UniProtKB-UniRule"/>
</dbReference>
<comment type="similarity">
    <text evidence="1 6">Belongs to the peptidase M42 family.</text>
</comment>
<name>A0A9D9DHH8_9BACL</name>
<protein>
    <recommendedName>
        <fullName evidence="11">Glutamyl aminopeptidase</fullName>
    </recommendedName>
</protein>
<accession>A0A9D9DHH8</accession>
<feature type="binding site" evidence="8">
    <location>
        <position position="237"/>
    </location>
    <ligand>
        <name>Zn(2+)</name>
        <dbReference type="ChEBI" id="CHEBI:29105"/>
        <label>1</label>
    </ligand>
</feature>
<dbReference type="GO" id="GO:0046872">
    <property type="term" value="F:metal ion binding"/>
    <property type="evidence" value="ECO:0007669"/>
    <property type="project" value="UniProtKB-UniRule"/>
</dbReference>
<reference evidence="9" key="1">
    <citation type="submission" date="2020-10" db="EMBL/GenBank/DDBJ databases">
        <authorList>
            <person name="Gilroy R."/>
        </authorList>
    </citation>
    <scope>NUCLEOTIDE SEQUENCE</scope>
    <source>
        <strain evidence="9">11159</strain>
    </source>
</reference>
<dbReference type="AlphaFoldDB" id="A0A9D9DHH8"/>
<evidence type="ECO:0000256" key="6">
    <source>
        <dbReference type="PIRNR" id="PIRNR001123"/>
    </source>
</evidence>
<evidence type="ECO:0000256" key="4">
    <source>
        <dbReference type="ARBA" id="ARBA00022723"/>
    </source>
</evidence>
<comment type="cofactor">
    <cofactor evidence="8">
        <name>a divalent metal cation</name>
        <dbReference type="ChEBI" id="CHEBI:60240"/>
    </cofactor>
    <text evidence="8">Binds 2 divalent metal cations per subunit.</text>
</comment>
<evidence type="ECO:0000256" key="7">
    <source>
        <dbReference type="PIRSR" id="PIRSR001123-1"/>
    </source>
</evidence>
<dbReference type="InterPro" id="IPR008007">
    <property type="entry name" value="Peptidase_M42"/>
</dbReference>
<dbReference type="Gene3D" id="2.40.30.40">
    <property type="entry name" value="Peptidase M42, domain 2"/>
    <property type="match status" value="1"/>
</dbReference>
<evidence type="ECO:0000256" key="8">
    <source>
        <dbReference type="PIRSR" id="PIRSR001123-2"/>
    </source>
</evidence>
<dbReference type="GO" id="GO:0006508">
    <property type="term" value="P:proteolysis"/>
    <property type="evidence" value="ECO:0007669"/>
    <property type="project" value="UniProtKB-KW"/>
</dbReference>
<dbReference type="SUPFAM" id="SSF53187">
    <property type="entry name" value="Zn-dependent exopeptidases"/>
    <property type="match status" value="1"/>
</dbReference>
<dbReference type="Gene3D" id="3.40.630.10">
    <property type="entry name" value="Zn peptidases"/>
    <property type="match status" value="1"/>
</dbReference>
<dbReference type="PIRSF" id="PIRSF001123">
    <property type="entry name" value="PepA_GA"/>
    <property type="match status" value="1"/>
</dbReference>
<gene>
    <name evidence="9" type="ORF">IAC58_04255</name>
</gene>
<feature type="binding site" evidence="8">
    <location>
        <position position="69"/>
    </location>
    <ligand>
        <name>Zn(2+)</name>
        <dbReference type="ChEBI" id="CHEBI:29105"/>
        <label>1</label>
    </ligand>
</feature>
<keyword evidence="3" id="KW-0645">Protease</keyword>
<dbReference type="PANTHER" id="PTHR32481">
    <property type="entry name" value="AMINOPEPTIDASE"/>
    <property type="match status" value="1"/>
</dbReference>
<dbReference type="PANTHER" id="PTHR32481:SF0">
    <property type="entry name" value="AMINOPEPTIDASE YPDE-RELATED"/>
    <property type="match status" value="1"/>
</dbReference>
<comment type="caution">
    <text evidence="9">The sequence shown here is derived from an EMBL/GenBank/DDBJ whole genome shotgun (WGS) entry which is preliminary data.</text>
</comment>
<feature type="binding site" evidence="8">
    <location>
        <position position="321"/>
    </location>
    <ligand>
        <name>Zn(2+)</name>
        <dbReference type="ChEBI" id="CHEBI:29105"/>
        <label>2</label>
    </ligand>
</feature>
<dbReference type="SUPFAM" id="SSF101821">
    <property type="entry name" value="Aminopeptidase/glucanase lid domain"/>
    <property type="match status" value="1"/>
</dbReference>
<dbReference type="EMBL" id="JADIMY010000086">
    <property type="protein sequence ID" value="MBO8427749.1"/>
    <property type="molecule type" value="Genomic_DNA"/>
</dbReference>
<evidence type="ECO:0000256" key="5">
    <source>
        <dbReference type="ARBA" id="ARBA00022801"/>
    </source>
</evidence>
<feature type="binding site" evidence="8">
    <location>
        <position position="215"/>
    </location>
    <ligand>
        <name>Zn(2+)</name>
        <dbReference type="ChEBI" id="CHEBI:29105"/>
        <label>2</label>
    </ligand>
</feature>
<dbReference type="InterPro" id="IPR023367">
    <property type="entry name" value="Peptidase_M42_dom2"/>
</dbReference>
<evidence type="ECO:0000256" key="1">
    <source>
        <dbReference type="ARBA" id="ARBA00006272"/>
    </source>
</evidence>
<organism evidence="9 10">
    <name type="scientific">Candidatus Onthovivens merdipullorum</name>
    <dbReference type="NCBI Taxonomy" id="2840889"/>
    <lineage>
        <taxon>Bacteria</taxon>
        <taxon>Bacillati</taxon>
        <taxon>Bacillota</taxon>
        <taxon>Bacilli</taxon>
        <taxon>Bacillales</taxon>
        <taxon>Candidatus Onthovivens</taxon>
    </lineage>
</organism>
<evidence type="ECO:0000313" key="10">
    <source>
        <dbReference type="Proteomes" id="UP000823613"/>
    </source>
</evidence>
<sequence>MKLTKIDERYLKDLTQIIAPSGVENDIATYLISEFKKMNLEIIKDNLGSVFALKKSKNPNAKKVMLCAHMDEVGFYVKNILQNGMIKVVTIGGFNLSTLPSQRVILVNKNGKKFYGMVDALPPHLLNGEQKGIKEDDLLFDFGFKSKDEVLNNDVNIGDFIVCEGEFHYTFNEESIISKAIDDRAGLSLIMSSLNEILNTDLDYDLYIGGTVQEEVGCRGALTSSYLIKPDVAIVVDVSPARDSSSSDAIGKLGEGVLIRYFDRTMIANKKLLDLQIEACKNVNAKYQYFDSPGGTDAGSIHKNLGGIFTLTHCICARSIHSASTLFRVSDYLAAKNSLIELLTNILNSNLIEELKK</sequence>
<evidence type="ECO:0000256" key="2">
    <source>
        <dbReference type="ARBA" id="ARBA00022438"/>
    </source>
</evidence>
<dbReference type="Proteomes" id="UP000823613">
    <property type="component" value="Unassembled WGS sequence"/>
</dbReference>
<keyword evidence="4 8" id="KW-0479">Metal-binding</keyword>